<organism evidence="10 11">
    <name type="scientific">Amanita muscaria (strain Koide BX008)</name>
    <dbReference type="NCBI Taxonomy" id="946122"/>
    <lineage>
        <taxon>Eukaryota</taxon>
        <taxon>Fungi</taxon>
        <taxon>Dikarya</taxon>
        <taxon>Basidiomycota</taxon>
        <taxon>Agaricomycotina</taxon>
        <taxon>Agaricomycetes</taxon>
        <taxon>Agaricomycetidae</taxon>
        <taxon>Agaricales</taxon>
        <taxon>Pluteineae</taxon>
        <taxon>Amanitaceae</taxon>
        <taxon>Amanita</taxon>
    </lineage>
</organism>
<dbReference type="Pfam" id="PF01544">
    <property type="entry name" value="CorA"/>
    <property type="match status" value="1"/>
</dbReference>
<dbReference type="SUPFAM" id="SSF143865">
    <property type="entry name" value="CorA soluble domain-like"/>
    <property type="match status" value="1"/>
</dbReference>
<dbReference type="InParanoid" id="A0A0C2WL47"/>
<dbReference type="HOGENOM" id="CLU_018401_0_0_1"/>
<dbReference type="InterPro" id="IPR045861">
    <property type="entry name" value="CorA_cytoplasmic_dom"/>
</dbReference>
<dbReference type="InterPro" id="IPR002523">
    <property type="entry name" value="MgTranspt_CorA/ZnTranspt_ZntB"/>
</dbReference>
<dbReference type="InterPro" id="IPR045863">
    <property type="entry name" value="CorA_TM1_TM2"/>
</dbReference>
<name>A0A0C2WL47_AMAMK</name>
<evidence type="ECO:0000256" key="5">
    <source>
        <dbReference type="ARBA" id="ARBA00022692"/>
    </source>
</evidence>
<keyword evidence="11" id="KW-1185">Reference proteome</keyword>
<dbReference type="GO" id="GO:0000287">
    <property type="term" value="F:magnesium ion binding"/>
    <property type="evidence" value="ECO:0007669"/>
    <property type="project" value="TreeGrafter"/>
</dbReference>
<feature type="transmembrane region" description="Helical" evidence="9">
    <location>
        <begin position="510"/>
        <end position="531"/>
    </location>
</feature>
<evidence type="ECO:0000256" key="4">
    <source>
        <dbReference type="ARBA" id="ARBA00022475"/>
    </source>
</evidence>
<evidence type="ECO:0000256" key="1">
    <source>
        <dbReference type="ARBA" id="ARBA00004651"/>
    </source>
</evidence>
<evidence type="ECO:0000313" key="10">
    <source>
        <dbReference type="EMBL" id="KIL56903.1"/>
    </source>
</evidence>
<keyword evidence="3" id="KW-0813">Transport</keyword>
<keyword evidence="5 9" id="KW-0812">Transmembrane</keyword>
<dbReference type="OrthoDB" id="3231000at2759"/>
<dbReference type="Proteomes" id="UP000054549">
    <property type="component" value="Unassembled WGS sequence"/>
</dbReference>
<dbReference type="SUPFAM" id="SSF144083">
    <property type="entry name" value="Magnesium transport protein CorA, transmembrane region"/>
    <property type="match status" value="1"/>
</dbReference>
<evidence type="ECO:0000256" key="6">
    <source>
        <dbReference type="ARBA" id="ARBA00022989"/>
    </source>
</evidence>
<protein>
    <submittedName>
        <fullName evidence="10">Uncharacterized protein</fullName>
    </submittedName>
</protein>
<evidence type="ECO:0000256" key="2">
    <source>
        <dbReference type="ARBA" id="ARBA00009765"/>
    </source>
</evidence>
<dbReference type="GO" id="GO:0005886">
    <property type="term" value="C:plasma membrane"/>
    <property type="evidence" value="ECO:0007669"/>
    <property type="project" value="UniProtKB-SubCell"/>
</dbReference>
<dbReference type="Gene3D" id="1.20.58.340">
    <property type="entry name" value="Magnesium transport protein CorA, transmembrane region"/>
    <property type="match status" value="1"/>
</dbReference>
<evidence type="ECO:0000256" key="8">
    <source>
        <dbReference type="SAM" id="MobiDB-lite"/>
    </source>
</evidence>
<gene>
    <name evidence="10" type="ORF">M378DRAFT_172312</name>
</gene>
<sequence length="564" mass="64895">MTHDSNSADLSQASTSSVPSELRRLPPPPYRHATPSAPWPWMDIHDPINKEHLKSGASPVPVDCDHETCDGRCWKDYPQSRFPNWTKGQVEKCKIQDVIMKYDRSLQCSIYLLDVNKHGTFKNAGKLEMEDGEATILNGEWNWFKDHKQRPDVRVRALFVENLSGPALRMLGAKYNIEPFFFSSSLNWIPSRFQEDSREGIGDHITITLPFIQVVPGELVPHIDSPSSLEGFEDVRSTGHHHLVTERIDTRAPLRTRVKGGKGPRESALALDLLSVHLVRNVKGNTIISYHANMDLPTTKAHYMHERILFAGQSVYWEKMLERAQDPTLLLLIFIWQAAYAWDEALQNLKEYICELETEVIRTSSLDLTQRLHTIGAHHLSYSSLLKSFKKAVQFIRETPNPSLTEDQREVCDPLMERECNALLEEVDRLHTECKMQGERLENITNLVFSSVRIYDSKIMKTMTEAALRDSEGMKQISYLTTVFLPGYFLTYIFSMNVTPLNPFPGHPELPIYLEITIPLTVATIWIVMAFQSKYMFPKDTPIWKYLCWPIFLPRHLYTTHRQG</sequence>
<dbReference type="GO" id="GO:0050897">
    <property type="term" value="F:cobalt ion binding"/>
    <property type="evidence" value="ECO:0007669"/>
    <property type="project" value="TreeGrafter"/>
</dbReference>
<dbReference type="PANTHER" id="PTHR46494">
    <property type="entry name" value="CORA FAMILY METAL ION TRANSPORTER (EUROFUNG)"/>
    <property type="match status" value="1"/>
</dbReference>
<dbReference type="EMBL" id="KN818393">
    <property type="protein sequence ID" value="KIL56903.1"/>
    <property type="molecule type" value="Genomic_DNA"/>
</dbReference>
<accession>A0A0C2WL47</accession>
<feature type="region of interest" description="Disordered" evidence="8">
    <location>
        <begin position="1"/>
        <end position="36"/>
    </location>
</feature>
<evidence type="ECO:0000313" key="11">
    <source>
        <dbReference type="Proteomes" id="UP000054549"/>
    </source>
</evidence>
<evidence type="ECO:0000256" key="3">
    <source>
        <dbReference type="ARBA" id="ARBA00022448"/>
    </source>
</evidence>
<comment type="similarity">
    <text evidence="2">Belongs to the CorA metal ion transporter (MIT) (TC 1.A.35) family.</text>
</comment>
<feature type="transmembrane region" description="Helical" evidence="9">
    <location>
        <begin position="477"/>
        <end position="498"/>
    </location>
</feature>
<dbReference type="GO" id="GO:0015095">
    <property type="term" value="F:magnesium ion transmembrane transporter activity"/>
    <property type="evidence" value="ECO:0007669"/>
    <property type="project" value="TreeGrafter"/>
</dbReference>
<proteinExistence type="inferred from homology"/>
<comment type="subcellular location">
    <subcellularLocation>
        <location evidence="1">Cell membrane</location>
        <topology evidence="1">Multi-pass membrane protein</topology>
    </subcellularLocation>
</comment>
<dbReference type="GO" id="GO:0015087">
    <property type="term" value="F:cobalt ion transmembrane transporter activity"/>
    <property type="evidence" value="ECO:0007669"/>
    <property type="project" value="TreeGrafter"/>
</dbReference>
<reference evidence="10 11" key="1">
    <citation type="submission" date="2014-04" db="EMBL/GenBank/DDBJ databases">
        <title>Evolutionary Origins and Diversification of the Mycorrhizal Mutualists.</title>
        <authorList>
            <consortium name="DOE Joint Genome Institute"/>
            <consortium name="Mycorrhizal Genomics Consortium"/>
            <person name="Kohler A."/>
            <person name="Kuo A."/>
            <person name="Nagy L.G."/>
            <person name="Floudas D."/>
            <person name="Copeland A."/>
            <person name="Barry K.W."/>
            <person name="Cichocki N."/>
            <person name="Veneault-Fourrey C."/>
            <person name="LaButti K."/>
            <person name="Lindquist E.A."/>
            <person name="Lipzen A."/>
            <person name="Lundell T."/>
            <person name="Morin E."/>
            <person name="Murat C."/>
            <person name="Riley R."/>
            <person name="Ohm R."/>
            <person name="Sun H."/>
            <person name="Tunlid A."/>
            <person name="Henrissat B."/>
            <person name="Grigoriev I.V."/>
            <person name="Hibbett D.S."/>
            <person name="Martin F."/>
        </authorList>
    </citation>
    <scope>NUCLEOTIDE SEQUENCE [LARGE SCALE GENOMIC DNA]</scope>
    <source>
        <strain evidence="10 11">Koide BX008</strain>
    </source>
</reference>
<keyword evidence="4" id="KW-1003">Cell membrane</keyword>
<evidence type="ECO:0000256" key="9">
    <source>
        <dbReference type="SAM" id="Phobius"/>
    </source>
</evidence>
<keyword evidence="6 9" id="KW-1133">Transmembrane helix</keyword>
<dbReference type="STRING" id="946122.A0A0C2WL47"/>
<keyword evidence="7 9" id="KW-0472">Membrane</keyword>
<dbReference type="AlphaFoldDB" id="A0A0C2WL47"/>
<evidence type="ECO:0000256" key="7">
    <source>
        <dbReference type="ARBA" id="ARBA00023136"/>
    </source>
</evidence>
<feature type="compositionally biased region" description="Polar residues" evidence="8">
    <location>
        <begin position="1"/>
        <end position="19"/>
    </location>
</feature>
<dbReference type="PANTHER" id="PTHR46494:SF1">
    <property type="entry name" value="CORA FAMILY METAL ION TRANSPORTER (EUROFUNG)"/>
    <property type="match status" value="1"/>
</dbReference>